<evidence type="ECO:0000313" key="2">
    <source>
        <dbReference type="Proteomes" id="UP001651158"/>
    </source>
</evidence>
<name>A0ABR4QL35_9CEST</name>
<dbReference type="Proteomes" id="UP001651158">
    <property type="component" value="Unassembled WGS sequence"/>
</dbReference>
<gene>
    <name evidence="1" type="ORF">TcWFU_005191</name>
</gene>
<proteinExistence type="predicted"/>
<dbReference type="EMBL" id="JAKROA010000002">
    <property type="protein sequence ID" value="KAL5110361.1"/>
    <property type="molecule type" value="Genomic_DNA"/>
</dbReference>
<accession>A0ABR4QL35</accession>
<keyword evidence="2" id="KW-1185">Reference proteome</keyword>
<reference evidence="1 2" key="1">
    <citation type="journal article" date="2022" name="Front. Cell. Infect. Microbiol.">
        <title>The Genomes of Two Strains of Taenia crassiceps the Animal Model for the Study of Human Cysticercosis.</title>
        <authorList>
            <person name="Bobes R.J."/>
            <person name="Estrada K."/>
            <person name="Rios-Valencia D.G."/>
            <person name="Calderon-Gallegos A."/>
            <person name="de la Torre P."/>
            <person name="Carrero J.C."/>
            <person name="Sanchez-Flores A."/>
            <person name="Laclette J.P."/>
        </authorList>
    </citation>
    <scope>NUCLEOTIDE SEQUENCE [LARGE SCALE GENOMIC DNA]</scope>
    <source>
        <strain evidence="1">WFUcys</strain>
    </source>
</reference>
<protein>
    <submittedName>
        <fullName evidence="1">Uncharacterized protein</fullName>
    </submittedName>
</protein>
<sequence length="165" mass="18809">MDYGTRQLVLWHKRRKQEENKAPRWDVEPNNSTKRVRALVFNPAVDVMDTELSSTEQPKLNFSTDSQSEDGRLEIKRRATQHAQLLTFATITLRLFLHLLDCTDSKSGGESNDYYDAVGSLSRSPLLYRFFVFSAHVTHNPIIAAPDFANAADFVVASVVERCYQ</sequence>
<organism evidence="1 2">
    <name type="scientific">Taenia crassiceps</name>
    <dbReference type="NCBI Taxonomy" id="6207"/>
    <lineage>
        <taxon>Eukaryota</taxon>
        <taxon>Metazoa</taxon>
        <taxon>Spiralia</taxon>
        <taxon>Lophotrochozoa</taxon>
        <taxon>Platyhelminthes</taxon>
        <taxon>Cestoda</taxon>
        <taxon>Eucestoda</taxon>
        <taxon>Cyclophyllidea</taxon>
        <taxon>Taeniidae</taxon>
        <taxon>Taenia</taxon>
    </lineage>
</organism>
<comment type="caution">
    <text evidence="1">The sequence shown here is derived from an EMBL/GenBank/DDBJ whole genome shotgun (WGS) entry which is preliminary data.</text>
</comment>
<evidence type="ECO:0000313" key="1">
    <source>
        <dbReference type="EMBL" id="KAL5110361.1"/>
    </source>
</evidence>